<evidence type="ECO:0000256" key="1">
    <source>
        <dbReference type="SAM" id="Phobius"/>
    </source>
</evidence>
<name>A0ABW6SMF2_9ACTN</name>
<reference evidence="2 3" key="1">
    <citation type="submission" date="2024-10" db="EMBL/GenBank/DDBJ databases">
        <title>The Natural Products Discovery Center: Release of the First 8490 Sequenced Strains for Exploring Actinobacteria Biosynthetic Diversity.</title>
        <authorList>
            <person name="Kalkreuter E."/>
            <person name="Kautsar S.A."/>
            <person name="Yang D."/>
            <person name="Bader C.D."/>
            <person name="Teijaro C.N."/>
            <person name="Fluegel L."/>
            <person name="Davis C.M."/>
            <person name="Simpson J.R."/>
            <person name="Lauterbach L."/>
            <person name="Steele A.D."/>
            <person name="Gui C."/>
            <person name="Meng S."/>
            <person name="Li G."/>
            <person name="Viehrig K."/>
            <person name="Ye F."/>
            <person name="Su P."/>
            <person name="Kiefer A.F."/>
            <person name="Nichols A."/>
            <person name="Cepeda A.J."/>
            <person name="Yan W."/>
            <person name="Fan B."/>
            <person name="Jiang Y."/>
            <person name="Adhikari A."/>
            <person name="Zheng C.-J."/>
            <person name="Schuster L."/>
            <person name="Cowan T.M."/>
            <person name="Smanski M.J."/>
            <person name="Chevrette M.G."/>
            <person name="De Carvalho L.P.S."/>
            <person name="Shen B."/>
        </authorList>
    </citation>
    <scope>NUCLEOTIDE SEQUENCE [LARGE SCALE GENOMIC DNA]</scope>
    <source>
        <strain evidence="2 3">NPDC002173</strain>
    </source>
</reference>
<evidence type="ECO:0000313" key="2">
    <source>
        <dbReference type="EMBL" id="MFF3666117.1"/>
    </source>
</evidence>
<organism evidence="2 3">
    <name type="scientific">Microtetraspora malaysiensis</name>
    <dbReference type="NCBI Taxonomy" id="161358"/>
    <lineage>
        <taxon>Bacteria</taxon>
        <taxon>Bacillati</taxon>
        <taxon>Actinomycetota</taxon>
        <taxon>Actinomycetes</taxon>
        <taxon>Streptosporangiales</taxon>
        <taxon>Streptosporangiaceae</taxon>
        <taxon>Microtetraspora</taxon>
    </lineage>
</organism>
<keyword evidence="3" id="KW-1185">Reference proteome</keyword>
<keyword evidence="1" id="KW-0472">Membrane</keyword>
<comment type="caution">
    <text evidence="2">The sequence shown here is derived from an EMBL/GenBank/DDBJ whole genome shotgun (WGS) entry which is preliminary data.</text>
</comment>
<evidence type="ECO:0008006" key="4">
    <source>
        <dbReference type="Google" id="ProtNLM"/>
    </source>
</evidence>
<accession>A0ABW6SMF2</accession>
<dbReference type="EMBL" id="JBIASD010000005">
    <property type="protein sequence ID" value="MFF3666117.1"/>
    <property type="molecule type" value="Genomic_DNA"/>
</dbReference>
<feature type="transmembrane region" description="Helical" evidence="1">
    <location>
        <begin position="52"/>
        <end position="77"/>
    </location>
</feature>
<proteinExistence type="predicted"/>
<dbReference type="RefSeq" id="WP_387410447.1">
    <property type="nucleotide sequence ID" value="NZ_JBIASD010000005.1"/>
</dbReference>
<protein>
    <recommendedName>
        <fullName evidence="4">ABC transporter permease</fullName>
    </recommendedName>
</protein>
<gene>
    <name evidence="2" type="ORF">ACFYXI_11030</name>
</gene>
<dbReference type="Proteomes" id="UP001602013">
    <property type="component" value="Unassembled WGS sequence"/>
</dbReference>
<evidence type="ECO:0000313" key="3">
    <source>
        <dbReference type="Proteomes" id="UP001602013"/>
    </source>
</evidence>
<keyword evidence="1" id="KW-0812">Transmembrane</keyword>
<keyword evidence="1" id="KW-1133">Transmembrane helix</keyword>
<sequence length="88" mass="9164">MQVSGAARSAAFEQDRDAVQHAVQAELEDVLRLGRLERLGAELSPIATGPGWMYAAIAGAALLLVLAATIPTAVSALRVRPVEALNSV</sequence>